<dbReference type="PANTHER" id="PTHR38454:SF1">
    <property type="entry name" value="INTEGRAL MEMBRANE PROTEIN"/>
    <property type="match status" value="1"/>
</dbReference>
<organism evidence="2 3">
    <name type="scientific">Lacinutrix venerupis</name>
    <dbReference type="NCBI Taxonomy" id="1486034"/>
    <lineage>
        <taxon>Bacteria</taxon>
        <taxon>Pseudomonadati</taxon>
        <taxon>Bacteroidota</taxon>
        <taxon>Flavobacteriia</taxon>
        <taxon>Flavobacteriales</taxon>
        <taxon>Flavobacteriaceae</taxon>
        <taxon>Lacinutrix</taxon>
    </lineage>
</organism>
<evidence type="ECO:0008006" key="4">
    <source>
        <dbReference type="Google" id="ProtNLM"/>
    </source>
</evidence>
<feature type="transmembrane region" description="Helical" evidence="1">
    <location>
        <begin position="796"/>
        <end position="816"/>
    </location>
</feature>
<keyword evidence="3" id="KW-1185">Reference proteome</keyword>
<gene>
    <name evidence="2" type="ORF">BWR22_08655</name>
</gene>
<feature type="transmembrane region" description="Helical" evidence="1">
    <location>
        <begin position="503"/>
        <end position="520"/>
    </location>
</feature>
<dbReference type="RefSeq" id="WP_076733290.1">
    <property type="nucleotide sequence ID" value="NZ_CP019352.1"/>
</dbReference>
<sequence length="821" mass="92170">MQSNIKKILPHILVFVGFIILSLAYFSPVLQGKQILQSDILHYNGMAKQQRDFKAATGEETYWTNSAFGGMPTYQLGARYPYTYIKSLDLGLRFLPRPADYLFLYFAGFYILLLCLKVNFKLATLGALAFGFSTYLIIIIGVGHNSKAHAIAYMPLVLSGIILTFRKKYILGFVVTAIAMGLELVANHLQMTYYLMFLVIVLGIVYLIDAYKKSVLPHFFKSVGILLAAVFLAIGLNAANIMATIEYGEESTRSKTNLTINPDGSAKKDISSGLAKEKITEYSYGYLETFNLFIPRFLGGGMGEDLGKESEFYNFYRSQGVPPLEAAEASKGVPTYWGDQPIVEAPAYIGAVVLFLFVFALFIVKGRLKWWLVSGSILALLLSYGKNLGFLTDFFINFVPLYDKFRAVTSIQVILELCIPVLAIFGLVKLFNDFEKNEEKLKALKFSTLITAGLCATFLIFRYTGIVLDFEGIRDASWAEGGGQPFVDAIVADRKSIFTKDTLRTLFLVLLSAGTVYLFLKQKLTEGKVVIVFAVLILFDLVGVDRRYVNTENFVSSREVQSPFKPNNADKKILSEKGNFRVYDVSSGAGRAISQNVNDMTSGATSAPYFHNTVNGYHAAKLKRFDELSDFFPFTRHPEMLNMFNIKYIISEDESNQPYPYLNTEANGNAWFVEKITKVNSADEEMLSLLDLNTKNEAVTLTSNINKNTFKLDSLASIKVLDYKPNYIKYESVNNNDGYAVFSEMYYKNGWNAYIDNKESDYNRVNYLLRGMEIPKGKHIIEFKFEPQVVKTGGSIALASSIALILIALGGLFFNFRRKNE</sequence>
<keyword evidence="1" id="KW-1133">Transmembrane helix</keyword>
<evidence type="ECO:0000313" key="2">
    <source>
        <dbReference type="EMBL" id="APY00384.1"/>
    </source>
</evidence>
<feature type="transmembrane region" description="Helical" evidence="1">
    <location>
        <begin position="123"/>
        <end position="142"/>
    </location>
</feature>
<dbReference type="PANTHER" id="PTHR38454">
    <property type="entry name" value="INTEGRAL MEMBRANE PROTEIN-RELATED"/>
    <property type="match status" value="1"/>
</dbReference>
<reference evidence="2 3" key="1">
    <citation type="submission" date="2017-01" db="EMBL/GenBank/DDBJ databases">
        <title>Complete genome of Lacinutrix venerupis DOK2-8 isolated from seawater in Dokdo.</title>
        <authorList>
            <person name="Chi W.-J."/>
            <person name="Kim J.H."/>
        </authorList>
    </citation>
    <scope>NUCLEOTIDE SEQUENCE [LARGE SCALE GENOMIC DNA]</scope>
    <source>
        <strain evidence="2 3">DOK2-8</strain>
    </source>
</reference>
<dbReference type="Proteomes" id="UP000187506">
    <property type="component" value="Chromosome"/>
</dbReference>
<evidence type="ECO:0000256" key="1">
    <source>
        <dbReference type="SAM" id="Phobius"/>
    </source>
</evidence>
<feature type="transmembrane region" description="Helical" evidence="1">
    <location>
        <begin position="12"/>
        <end position="30"/>
    </location>
</feature>
<dbReference type="KEGG" id="lvn:BWR22_08655"/>
<feature type="transmembrane region" description="Helical" evidence="1">
    <location>
        <begin position="443"/>
        <end position="461"/>
    </location>
</feature>
<feature type="transmembrane region" description="Helical" evidence="1">
    <location>
        <begin position="527"/>
        <end position="544"/>
    </location>
</feature>
<evidence type="ECO:0000313" key="3">
    <source>
        <dbReference type="Proteomes" id="UP000187506"/>
    </source>
</evidence>
<dbReference type="AlphaFoldDB" id="A0AAC9PX99"/>
<keyword evidence="1" id="KW-0812">Transmembrane</keyword>
<feature type="transmembrane region" description="Helical" evidence="1">
    <location>
        <begin position="345"/>
        <end position="364"/>
    </location>
</feature>
<feature type="transmembrane region" description="Helical" evidence="1">
    <location>
        <begin position="148"/>
        <end position="165"/>
    </location>
</feature>
<dbReference type="Pfam" id="PF09586">
    <property type="entry name" value="YfhO"/>
    <property type="match status" value="1"/>
</dbReference>
<feature type="transmembrane region" description="Helical" evidence="1">
    <location>
        <begin position="170"/>
        <end position="186"/>
    </location>
</feature>
<name>A0AAC9PX99_9FLAO</name>
<keyword evidence="1" id="KW-0472">Membrane</keyword>
<feature type="transmembrane region" description="Helical" evidence="1">
    <location>
        <begin position="371"/>
        <end position="391"/>
    </location>
</feature>
<proteinExistence type="predicted"/>
<dbReference type="InterPro" id="IPR018580">
    <property type="entry name" value="Uncharacterised_YfhO"/>
</dbReference>
<protein>
    <recommendedName>
        <fullName evidence="4">Membrane protein YfhO</fullName>
    </recommendedName>
</protein>
<accession>A0AAC9PX99</accession>
<feature type="transmembrane region" description="Helical" evidence="1">
    <location>
        <begin position="411"/>
        <end position="431"/>
    </location>
</feature>
<dbReference type="EMBL" id="CP019352">
    <property type="protein sequence ID" value="APY00384.1"/>
    <property type="molecule type" value="Genomic_DNA"/>
</dbReference>
<feature type="transmembrane region" description="Helical" evidence="1">
    <location>
        <begin position="192"/>
        <end position="211"/>
    </location>
</feature>
<feature type="transmembrane region" description="Helical" evidence="1">
    <location>
        <begin position="223"/>
        <end position="245"/>
    </location>
</feature>
<feature type="transmembrane region" description="Helical" evidence="1">
    <location>
        <begin position="99"/>
        <end position="116"/>
    </location>
</feature>